<reference evidence="2" key="1">
    <citation type="journal article" date="2019" name="Int. J. Syst. Evol. Microbiol.">
        <title>The Global Catalogue of Microorganisms (GCM) 10K type strain sequencing project: providing services to taxonomists for standard genome sequencing and annotation.</title>
        <authorList>
            <consortium name="The Broad Institute Genomics Platform"/>
            <consortium name="The Broad Institute Genome Sequencing Center for Infectious Disease"/>
            <person name="Wu L."/>
            <person name="Ma J."/>
        </authorList>
    </citation>
    <scope>NUCLEOTIDE SEQUENCE [LARGE SCALE GENOMIC DNA]</scope>
    <source>
        <strain evidence="2">JCM 18200</strain>
    </source>
</reference>
<organism evidence="1 2">
    <name type="scientific">Olivibacter ginsenosidimutans</name>
    <dbReference type="NCBI Taxonomy" id="1176537"/>
    <lineage>
        <taxon>Bacteria</taxon>
        <taxon>Pseudomonadati</taxon>
        <taxon>Bacteroidota</taxon>
        <taxon>Sphingobacteriia</taxon>
        <taxon>Sphingobacteriales</taxon>
        <taxon>Sphingobacteriaceae</taxon>
        <taxon>Olivibacter</taxon>
    </lineage>
</organism>
<dbReference type="SUPFAM" id="SSF88723">
    <property type="entry name" value="PIN domain-like"/>
    <property type="match status" value="1"/>
</dbReference>
<keyword evidence="2" id="KW-1185">Reference proteome</keyword>
<evidence type="ECO:0000313" key="1">
    <source>
        <dbReference type="EMBL" id="GAA4778370.1"/>
    </source>
</evidence>
<proteinExistence type="predicted"/>
<evidence type="ECO:0008006" key="3">
    <source>
        <dbReference type="Google" id="ProtNLM"/>
    </source>
</evidence>
<name>A0ABP9ADS2_9SPHI</name>
<comment type="caution">
    <text evidence="1">The sequence shown here is derived from an EMBL/GenBank/DDBJ whole genome shotgun (WGS) entry which is preliminary data.</text>
</comment>
<dbReference type="Proteomes" id="UP001501411">
    <property type="component" value="Unassembled WGS sequence"/>
</dbReference>
<accession>A0ABP9ADS2</accession>
<gene>
    <name evidence="1" type="ORF">GCM10023231_01150</name>
</gene>
<evidence type="ECO:0000313" key="2">
    <source>
        <dbReference type="Proteomes" id="UP001501411"/>
    </source>
</evidence>
<protein>
    <recommendedName>
        <fullName evidence="3">PIN domain-containing protein</fullName>
    </recommendedName>
</protein>
<dbReference type="EMBL" id="BAABIQ010000001">
    <property type="protein sequence ID" value="GAA4778370.1"/>
    <property type="molecule type" value="Genomic_DNA"/>
</dbReference>
<dbReference type="InterPro" id="IPR029060">
    <property type="entry name" value="PIN-like_dom_sf"/>
</dbReference>
<sequence length="64" mass="7406">MNLLFDTNILLAIVRSKDYDGIINFLNPDNRLIYVSVVSEAEIEPHETWVRMISGSPLLPLYWV</sequence>